<reference evidence="3 4" key="1">
    <citation type="submission" date="2019-03" db="EMBL/GenBank/DDBJ databases">
        <title>Sequencing the genomes of 1000 actinobacteria strains.</title>
        <authorList>
            <person name="Klenk H.-P."/>
        </authorList>
    </citation>
    <scope>NUCLEOTIDE SEQUENCE [LARGE SCALE GENOMIC DNA]</scope>
    <source>
        <strain evidence="3 4">DSM 43805</strain>
    </source>
</reference>
<proteinExistence type="predicted"/>
<dbReference type="AlphaFoldDB" id="A0A4R6JUD9"/>
<keyword evidence="2" id="KW-0812">Transmembrane</keyword>
<name>A0A4R6JUD9_9ACTN</name>
<dbReference type="EMBL" id="SNWR01000001">
    <property type="protein sequence ID" value="TDO40314.1"/>
    <property type="molecule type" value="Genomic_DNA"/>
</dbReference>
<keyword evidence="2" id="KW-0472">Membrane</keyword>
<sequence>MRRAGRYAVVGAVLVVSGVLGTYLAYANWSLPASAVKVTMKAAQMPRGVKPSVAKQSGAAVVSWSAQEIAAGVKMDRYTVTAHRQDKPAESAIVREVTASGGPTESVIFTPAQVEGGVWRWTVTPHFASWTGAAGGLSNRLTFDPAPAAKLVNAPVPTTGVTTIPAPTPSVVSTSKPATTRSAAPVEAPPKEEAITTPPPVSSPVGQEPPVKGPGPSASGSAPADIPQ</sequence>
<feature type="transmembrane region" description="Helical" evidence="2">
    <location>
        <begin position="7"/>
        <end position="26"/>
    </location>
</feature>
<accession>A0A4R6JUD9</accession>
<dbReference type="Proteomes" id="UP000294901">
    <property type="component" value="Unassembled WGS sequence"/>
</dbReference>
<evidence type="ECO:0000256" key="2">
    <source>
        <dbReference type="SAM" id="Phobius"/>
    </source>
</evidence>
<evidence type="ECO:0000313" key="4">
    <source>
        <dbReference type="Proteomes" id="UP000294901"/>
    </source>
</evidence>
<dbReference type="OrthoDB" id="3298563at2"/>
<feature type="region of interest" description="Disordered" evidence="1">
    <location>
        <begin position="158"/>
        <end position="228"/>
    </location>
</feature>
<organism evidence="3 4">
    <name type="scientific">Paractinoplanes brasiliensis</name>
    <dbReference type="NCBI Taxonomy" id="52695"/>
    <lineage>
        <taxon>Bacteria</taxon>
        <taxon>Bacillati</taxon>
        <taxon>Actinomycetota</taxon>
        <taxon>Actinomycetes</taxon>
        <taxon>Micromonosporales</taxon>
        <taxon>Micromonosporaceae</taxon>
        <taxon>Paractinoplanes</taxon>
    </lineage>
</organism>
<feature type="compositionally biased region" description="Polar residues" evidence="1">
    <location>
        <begin position="170"/>
        <end position="182"/>
    </location>
</feature>
<gene>
    <name evidence="3" type="ORF">C8E87_4026</name>
</gene>
<feature type="compositionally biased region" description="Low complexity" evidence="1">
    <location>
        <begin position="214"/>
        <end position="228"/>
    </location>
</feature>
<evidence type="ECO:0000256" key="1">
    <source>
        <dbReference type="SAM" id="MobiDB-lite"/>
    </source>
</evidence>
<keyword evidence="2" id="KW-1133">Transmembrane helix</keyword>
<evidence type="ECO:0000313" key="3">
    <source>
        <dbReference type="EMBL" id="TDO40314.1"/>
    </source>
</evidence>
<comment type="caution">
    <text evidence="3">The sequence shown here is derived from an EMBL/GenBank/DDBJ whole genome shotgun (WGS) entry which is preliminary data.</text>
</comment>
<dbReference type="RefSeq" id="WP_133874508.1">
    <property type="nucleotide sequence ID" value="NZ_BOMD01000006.1"/>
</dbReference>
<keyword evidence="4" id="KW-1185">Reference proteome</keyword>
<protein>
    <submittedName>
        <fullName evidence="3">Uncharacterized protein</fullName>
    </submittedName>
</protein>